<name>A0ACB8SMN9_9AGAM</name>
<protein>
    <submittedName>
        <fullName evidence="1">Uncharacterized protein</fullName>
    </submittedName>
</protein>
<proteinExistence type="predicted"/>
<comment type="caution">
    <text evidence="1">The sequence shown here is derived from an EMBL/GenBank/DDBJ whole genome shotgun (WGS) entry which is preliminary data.</text>
</comment>
<evidence type="ECO:0000313" key="1">
    <source>
        <dbReference type="EMBL" id="KAI0057477.1"/>
    </source>
</evidence>
<organism evidence="1 2">
    <name type="scientific">Artomyces pyxidatus</name>
    <dbReference type="NCBI Taxonomy" id="48021"/>
    <lineage>
        <taxon>Eukaryota</taxon>
        <taxon>Fungi</taxon>
        <taxon>Dikarya</taxon>
        <taxon>Basidiomycota</taxon>
        <taxon>Agaricomycotina</taxon>
        <taxon>Agaricomycetes</taxon>
        <taxon>Russulales</taxon>
        <taxon>Auriscalpiaceae</taxon>
        <taxon>Artomyces</taxon>
    </lineage>
</organism>
<reference evidence="1" key="2">
    <citation type="journal article" date="2022" name="New Phytol.">
        <title>Evolutionary transition to the ectomycorrhizal habit in the genomes of a hyperdiverse lineage of mushroom-forming fungi.</title>
        <authorList>
            <person name="Looney B."/>
            <person name="Miyauchi S."/>
            <person name="Morin E."/>
            <person name="Drula E."/>
            <person name="Courty P.E."/>
            <person name="Kohler A."/>
            <person name="Kuo A."/>
            <person name="LaButti K."/>
            <person name="Pangilinan J."/>
            <person name="Lipzen A."/>
            <person name="Riley R."/>
            <person name="Andreopoulos W."/>
            <person name="He G."/>
            <person name="Johnson J."/>
            <person name="Nolan M."/>
            <person name="Tritt A."/>
            <person name="Barry K.W."/>
            <person name="Grigoriev I.V."/>
            <person name="Nagy L.G."/>
            <person name="Hibbett D."/>
            <person name="Henrissat B."/>
            <person name="Matheny P.B."/>
            <person name="Labbe J."/>
            <person name="Martin F.M."/>
        </authorList>
    </citation>
    <scope>NUCLEOTIDE SEQUENCE</scope>
    <source>
        <strain evidence="1">HHB10654</strain>
    </source>
</reference>
<keyword evidence="2" id="KW-1185">Reference proteome</keyword>
<sequence>MSTDSPAPQTIPLFNTDRLDPEWEFSAYMLLRLARSTILSEHIVVLPNGDLVISTSCANAVPFWSLCEVTNAHNSRRATGFVPTLRPPLLPAGVAGVHDLASQIYGATSTDLPYASYRCMFTFSEENVLSRGDTDSRLHFRPAEPVGYGYPPPHVLRLRKGMRCYVTGRNGLLEDGSLHTYTGCLVTVLEFGDQFVKDRMTRNPALTVDEECDDYAVGMLDSVKDSPGEEVIMLPNGDLVTSRTAERIAPLPTEPQVSVDRGPNPNHVFFLADAWLPPYKGHLPLQDCTRWVHFAHDIPVPSQPRVPPSRTHDDADDPLGFWAPPPRVLRMDVGDRYYLIGRRGLYWDHMNATTHNAIVQIVRFHNNGEVEVKLIPEHVRNDDTPTRRYSASTFIVYQPETCLTWERRQLPFVREEDIGPARSSGTMLVEPDFS</sequence>
<reference evidence="1" key="1">
    <citation type="submission" date="2021-03" db="EMBL/GenBank/DDBJ databases">
        <authorList>
            <consortium name="DOE Joint Genome Institute"/>
            <person name="Ahrendt S."/>
            <person name="Looney B.P."/>
            <person name="Miyauchi S."/>
            <person name="Morin E."/>
            <person name="Drula E."/>
            <person name="Courty P.E."/>
            <person name="Chicoki N."/>
            <person name="Fauchery L."/>
            <person name="Kohler A."/>
            <person name="Kuo A."/>
            <person name="Labutti K."/>
            <person name="Pangilinan J."/>
            <person name="Lipzen A."/>
            <person name="Riley R."/>
            <person name="Andreopoulos W."/>
            <person name="He G."/>
            <person name="Johnson J."/>
            <person name="Barry K.W."/>
            <person name="Grigoriev I.V."/>
            <person name="Nagy L."/>
            <person name="Hibbett D."/>
            <person name="Henrissat B."/>
            <person name="Matheny P.B."/>
            <person name="Labbe J."/>
            <person name="Martin F."/>
        </authorList>
    </citation>
    <scope>NUCLEOTIDE SEQUENCE</scope>
    <source>
        <strain evidence="1">HHB10654</strain>
    </source>
</reference>
<dbReference type="Proteomes" id="UP000814140">
    <property type="component" value="Unassembled WGS sequence"/>
</dbReference>
<evidence type="ECO:0000313" key="2">
    <source>
        <dbReference type="Proteomes" id="UP000814140"/>
    </source>
</evidence>
<dbReference type="EMBL" id="MU277247">
    <property type="protein sequence ID" value="KAI0057477.1"/>
    <property type="molecule type" value="Genomic_DNA"/>
</dbReference>
<accession>A0ACB8SMN9</accession>
<gene>
    <name evidence="1" type="ORF">BV25DRAFT_1841685</name>
</gene>